<keyword evidence="1" id="KW-0479">Metal-binding</keyword>
<keyword evidence="5" id="KW-0472">Membrane</keyword>
<evidence type="ECO:0000259" key="6">
    <source>
        <dbReference type="PROSITE" id="PS50222"/>
    </source>
</evidence>
<dbReference type="Gramene" id="EFJ28537">
    <property type="protein sequence ID" value="EFJ28537"/>
    <property type="gene ID" value="SELMODRAFT_93701"/>
</dbReference>
<reference evidence="7 8" key="1">
    <citation type="journal article" date="2011" name="Science">
        <title>The Selaginella genome identifies genetic changes associated with the evolution of vascular plants.</title>
        <authorList>
            <person name="Banks J.A."/>
            <person name="Nishiyama T."/>
            <person name="Hasebe M."/>
            <person name="Bowman J.L."/>
            <person name="Gribskov M."/>
            <person name="dePamphilis C."/>
            <person name="Albert V.A."/>
            <person name="Aono N."/>
            <person name="Aoyama T."/>
            <person name="Ambrose B.A."/>
            <person name="Ashton N.W."/>
            <person name="Axtell M.J."/>
            <person name="Barker E."/>
            <person name="Barker M.S."/>
            <person name="Bennetzen J.L."/>
            <person name="Bonawitz N.D."/>
            <person name="Chapple C."/>
            <person name="Cheng C."/>
            <person name="Correa L.G."/>
            <person name="Dacre M."/>
            <person name="DeBarry J."/>
            <person name="Dreyer I."/>
            <person name="Elias M."/>
            <person name="Engstrom E.M."/>
            <person name="Estelle M."/>
            <person name="Feng L."/>
            <person name="Finet C."/>
            <person name="Floyd S.K."/>
            <person name="Frommer W.B."/>
            <person name="Fujita T."/>
            <person name="Gramzow L."/>
            <person name="Gutensohn M."/>
            <person name="Harholt J."/>
            <person name="Hattori M."/>
            <person name="Heyl A."/>
            <person name="Hirai T."/>
            <person name="Hiwatashi Y."/>
            <person name="Ishikawa M."/>
            <person name="Iwata M."/>
            <person name="Karol K.G."/>
            <person name="Koehler B."/>
            <person name="Kolukisaoglu U."/>
            <person name="Kubo M."/>
            <person name="Kurata T."/>
            <person name="Lalonde S."/>
            <person name="Li K."/>
            <person name="Li Y."/>
            <person name="Litt A."/>
            <person name="Lyons E."/>
            <person name="Manning G."/>
            <person name="Maruyama T."/>
            <person name="Michael T.P."/>
            <person name="Mikami K."/>
            <person name="Miyazaki S."/>
            <person name="Morinaga S."/>
            <person name="Murata T."/>
            <person name="Mueller-Roeber B."/>
            <person name="Nelson D.R."/>
            <person name="Obara M."/>
            <person name="Oguri Y."/>
            <person name="Olmstead R.G."/>
            <person name="Onodera N."/>
            <person name="Petersen B.L."/>
            <person name="Pils B."/>
            <person name="Prigge M."/>
            <person name="Rensing S.A."/>
            <person name="Riano-Pachon D.M."/>
            <person name="Roberts A.W."/>
            <person name="Sato Y."/>
            <person name="Scheller H.V."/>
            <person name="Schulz B."/>
            <person name="Schulz C."/>
            <person name="Shakirov E.V."/>
            <person name="Shibagaki N."/>
            <person name="Shinohara N."/>
            <person name="Shippen D.E."/>
            <person name="Soerensen I."/>
            <person name="Sotooka R."/>
            <person name="Sugimoto N."/>
            <person name="Sugita M."/>
            <person name="Sumikawa N."/>
            <person name="Tanurdzic M."/>
            <person name="Theissen G."/>
            <person name="Ulvskov P."/>
            <person name="Wakazuki S."/>
            <person name="Weng J.K."/>
            <person name="Willats W.W."/>
            <person name="Wipf D."/>
            <person name="Wolf P.G."/>
            <person name="Yang L."/>
            <person name="Zimmer A.D."/>
            <person name="Zhu Q."/>
            <person name="Mitros T."/>
            <person name="Hellsten U."/>
            <person name="Loque D."/>
            <person name="Otillar R."/>
            <person name="Salamov A."/>
            <person name="Schmutz J."/>
            <person name="Shapiro H."/>
            <person name="Lindquist E."/>
            <person name="Lucas S."/>
            <person name="Rokhsar D."/>
            <person name="Grigoriev I.V."/>
        </authorList>
    </citation>
    <scope>NUCLEOTIDE SEQUENCE [LARGE SCALE GENOMIC DNA]</scope>
</reference>
<evidence type="ECO:0000256" key="3">
    <source>
        <dbReference type="ARBA" id="ARBA00022837"/>
    </source>
</evidence>
<dbReference type="eggNOG" id="KOG4223">
    <property type="taxonomic scope" value="Eukaryota"/>
</dbReference>
<dbReference type="Proteomes" id="UP000001514">
    <property type="component" value="Unassembled WGS sequence"/>
</dbReference>
<evidence type="ECO:0000313" key="8">
    <source>
        <dbReference type="Proteomes" id="UP000001514"/>
    </source>
</evidence>
<dbReference type="STRING" id="88036.D8RHI5"/>
<keyword evidence="5" id="KW-0812">Transmembrane</keyword>
<evidence type="ECO:0000256" key="5">
    <source>
        <dbReference type="SAM" id="Phobius"/>
    </source>
</evidence>
<dbReference type="KEGG" id="smo:SELMODRAFT_93701"/>
<dbReference type="Gene3D" id="1.10.238.10">
    <property type="entry name" value="EF-hand"/>
    <property type="match status" value="3"/>
</dbReference>
<feature type="domain" description="EF-hand" evidence="6">
    <location>
        <begin position="288"/>
        <end position="323"/>
    </location>
</feature>
<feature type="compositionally biased region" description="Basic and acidic residues" evidence="4">
    <location>
        <begin position="91"/>
        <end position="109"/>
    </location>
</feature>
<dbReference type="OrthoDB" id="293868at2759"/>
<sequence length="380" mass="44870">MVRASIVYTLLVLGFLSLFIFSKKDPRRHGLGRRLIVRSTLASKANVSHHESVAFDPVVARLEWLRENRDWERDHFQELYKSWNETGATHDGQHHAQGHEEQPSHWDGHEGDEDDYLNDEHQFNISHRLELLFPLLDTDPRDNVVSLGELQDWHVQQARKLSKQRTDREFELRDRNKDGLVSLLDYLPHLSAEALVNASTDHGEPGWWKEHFDMADANGDGFLNHTEFNDFLHPEDSRNPKLHHWLRREQIRESDHDKDGKLSLDEFDHVYDVLRYYGEDLSHLHQGHDVTDRRDKFKELDRNMDGFLTEDELEPIMGKLHPGESFYARQQAEYLVQQADENKDGVLTLHEMLEHPYVFYSTAFTPQDSHEEYQDHDEFR</sequence>
<dbReference type="FunCoup" id="D8RHI5">
    <property type="interactions" value="2584"/>
</dbReference>
<keyword evidence="2" id="KW-0677">Repeat</keyword>
<dbReference type="PROSITE" id="PS00018">
    <property type="entry name" value="EF_HAND_1"/>
    <property type="match status" value="5"/>
</dbReference>
<dbReference type="InterPro" id="IPR011992">
    <property type="entry name" value="EF-hand-dom_pair"/>
</dbReference>
<evidence type="ECO:0000256" key="2">
    <source>
        <dbReference type="ARBA" id="ARBA00022737"/>
    </source>
</evidence>
<name>D8RHI5_SELML</name>
<dbReference type="InterPro" id="IPR018247">
    <property type="entry name" value="EF_Hand_1_Ca_BS"/>
</dbReference>
<dbReference type="GO" id="GO:0005783">
    <property type="term" value="C:endoplasmic reticulum"/>
    <property type="evidence" value="ECO:0000318"/>
    <property type="project" value="GO_Central"/>
</dbReference>
<dbReference type="InterPro" id="IPR002048">
    <property type="entry name" value="EF_hand_dom"/>
</dbReference>
<dbReference type="Pfam" id="PF13499">
    <property type="entry name" value="EF-hand_7"/>
    <property type="match status" value="2"/>
</dbReference>
<dbReference type="PANTHER" id="PTHR10827:SF98">
    <property type="entry name" value="45 KDA CALCIUM-BINDING PROTEIN"/>
    <property type="match status" value="1"/>
</dbReference>
<protein>
    <recommendedName>
        <fullName evidence="6">EF-hand domain-containing protein</fullName>
    </recommendedName>
</protein>
<keyword evidence="8" id="KW-1185">Reference proteome</keyword>
<dbReference type="SUPFAM" id="SSF47473">
    <property type="entry name" value="EF-hand"/>
    <property type="match status" value="2"/>
</dbReference>
<keyword evidence="3" id="KW-0106">Calcium</keyword>
<organism evidence="8">
    <name type="scientific">Selaginella moellendorffii</name>
    <name type="common">Spikemoss</name>
    <dbReference type="NCBI Taxonomy" id="88036"/>
    <lineage>
        <taxon>Eukaryota</taxon>
        <taxon>Viridiplantae</taxon>
        <taxon>Streptophyta</taxon>
        <taxon>Embryophyta</taxon>
        <taxon>Tracheophyta</taxon>
        <taxon>Lycopodiopsida</taxon>
        <taxon>Selaginellales</taxon>
        <taxon>Selaginellaceae</taxon>
        <taxon>Selaginella</taxon>
    </lineage>
</organism>
<feature type="region of interest" description="Disordered" evidence="4">
    <location>
        <begin position="87"/>
        <end position="113"/>
    </location>
</feature>
<feature type="domain" description="EF-hand" evidence="6">
    <location>
        <begin position="203"/>
        <end position="238"/>
    </location>
</feature>
<dbReference type="InParanoid" id="D8RHI5"/>
<dbReference type="SMART" id="SM00054">
    <property type="entry name" value="EFh"/>
    <property type="match status" value="3"/>
</dbReference>
<feature type="domain" description="EF-hand" evidence="6">
    <location>
        <begin position="327"/>
        <end position="362"/>
    </location>
</feature>
<dbReference type="AlphaFoldDB" id="D8RHI5"/>
<dbReference type="EMBL" id="GL377579">
    <property type="protein sequence ID" value="EFJ28537.1"/>
    <property type="molecule type" value="Genomic_DNA"/>
</dbReference>
<dbReference type="GO" id="GO:0005509">
    <property type="term" value="F:calcium ion binding"/>
    <property type="evidence" value="ECO:0000318"/>
    <property type="project" value="GO_Central"/>
</dbReference>
<dbReference type="PROSITE" id="PS50222">
    <property type="entry name" value="EF_HAND_2"/>
    <property type="match status" value="3"/>
</dbReference>
<dbReference type="OMA" id="MNEYSAL"/>
<evidence type="ECO:0000256" key="4">
    <source>
        <dbReference type="SAM" id="MobiDB-lite"/>
    </source>
</evidence>
<keyword evidence="5" id="KW-1133">Transmembrane helix</keyword>
<accession>D8RHI5</accession>
<evidence type="ECO:0000256" key="1">
    <source>
        <dbReference type="ARBA" id="ARBA00022723"/>
    </source>
</evidence>
<gene>
    <name evidence="7" type="ORF">SELMODRAFT_93701</name>
</gene>
<feature type="transmembrane region" description="Helical" evidence="5">
    <location>
        <begin position="6"/>
        <end position="22"/>
    </location>
</feature>
<dbReference type="PANTHER" id="PTHR10827">
    <property type="entry name" value="RETICULOCALBIN"/>
    <property type="match status" value="1"/>
</dbReference>
<evidence type="ECO:0000313" key="7">
    <source>
        <dbReference type="EMBL" id="EFJ28537.1"/>
    </source>
</evidence>
<proteinExistence type="predicted"/>
<dbReference type="HOGENOM" id="CLU_038312_1_1_1"/>